<proteinExistence type="predicted"/>
<name>A0AAV2VTJ8_9VIBR</name>
<reference evidence="2 3" key="1">
    <citation type="journal article" date="2013" name="ISME J.">
        <title>Comparative genomics of pathogenic lineages of Vibrio nigripulchritudo identifies virulence-associated traits.</title>
        <authorList>
            <person name="Goudenege D."/>
            <person name="Labreuche Y."/>
            <person name="Krin E."/>
            <person name="Ansquer D."/>
            <person name="Mangenot S."/>
            <person name="Calteau A."/>
            <person name="Medigue C."/>
            <person name="Mazel D."/>
            <person name="Polz M.F."/>
            <person name="Le Roux F."/>
        </authorList>
    </citation>
    <scope>NUCLEOTIDE SEQUENCE [LARGE SCALE GENOMIC DNA]</scope>
    <source>
        <strain evidence="2 3">SOn1</strain>
    </source>
</reference>
<feature type="chain" id="PRO_5043449908" evidence="1">
    <location>
        <begin position="22"/>
        <end position="301"/>
    </location>
</feature>
<keyword evidence="1" id="KW-0732">Signal</keyword>
<dbReference type="Proteomes" id="UP000018211">
    <property type="component" value="Unassembled WGS sequence"/>
</dbReference>
<dbReference type="InterPro" id="IPR024079">
    <property type="entry name" value="MetalloPept_cat_dom_sf"/>
</dbReference>
<feature type="signal peptide" evidence="1">
    <location>
        <begin position="1"/>
        <end position="21"/>
    </location>
</feature>
<dbReference type="Gene3D" id="3.40.390.10">
    <property type="entry name" value="Collagenase (Catalytic Domain)"/>
    <property type="match status" value="1"/>
</dbReference>
<protein>
    <submittedName>
        <fullName evidence="2">Uncharacterized protein</fullName>
    </submittedName>
</protein>
<organism evidence="2 3">
    <name type="scientific">Vibrio nigripulchritudo SOn1</name>
    <dbReference type="NCBI Taxonomy" id="1238450"/>
    <lineage>
        <taxon>Bacteria</taxon>
        <taxon>Pseudomonadati</taxon>
        <taxon>Pseudomonadota</taxon>
        <taxon>Gammaproteobacteria</taxon>
        <taxon>Vibrionales</taxon>
        <taxon>Vibrionaceae</taxon>
        <taxon>Vibrio</taxon>
    </lineage>
</organism>
<evidence type="ECO:0000313" key="3">
    <source>
        <dbReference type="Proteomes" id="UP000018211"/>
    </source>
</evidence>
<gene>
    <name evidence="2" type="ORF">VIBNISOn1_450013</name>
</gene>
<dbReference type="RefSeq" id="WP_022612652.1">
    <property type="nucleotide sequence ID" value="NZ_LK391965.1"/>
</dbReference>
<comment type="caution">
    <text evidence="2">The sequence shown here is derived from an EMBL/GenBank/DDBJ whole genome shotgun (WGS) entry which is preliminary data.</text>
</comment>
<evidence type="ECO:0000256" key="1">
    <source>
        <dbReference type="SAM" id="SignalP"/>
    </source>
</evidence>
<dbReference type="Pfam" id="PF13582">
    <property type="entry name" value="Reprolysin_3"/>
    <property type="match status" value="1"/>
</dbReference>
<dbReference type="EMBL" id="CAOF01000137">
    <property type="protein sequence ID" value="CCO48050.1"/>
    <property type="molecule type" value="Genomic_DNA"/>
</dbReference>
<dbReference type="SUPFAM" id="SSF55486">
    <property type="entry name" value="Metalloproteases ('zincins'), catalytic domain"/>
    <property type="match status" value="1"/>
</dbReference>
<evidence type="ECO:0000313" key="2">
    <source>
        <dbReference type="EMBL" id="CCO48050.1"/>
    </source>
</evidence>
<accession>A0AAV2VTJ8</accession>
<dbReference type="GO" id="GO:0008237">
    <property type="term" value="F:metallopeptidase activity"/>
    <property type="evidence" value="ECO:0007669"/>
    <property type="project" value="InterPro"/>
</dbReference>
<sequence>MYKLGIAAALAAGVFTPVIHANEAPVPVTTQIDLLGVYTPGLKKHYNDEPVTAIQHRVNVANMVFEMSKVDVNVNLVGTMEAKYDEGERQISQTDALGAITPDTKGYTNKAFNKVEGKRKELGADMVTLFRNLNVNNSPDHRKKKITKGNKTYTSISTSCGRAHTLRKYEHDNAPALVKRKLYSHVYTNECKDDTLVHELGHNMGLYHAREQYSGKLPHTNGYSFPGAYGYGVEGQLATTMAYNHKFKVSKSTYTFSNPDIQCNGVPCGLKDVANAVKTLRYTAPLVAKVMTRPTPQPQVN</sequence>
<dbReference type="AlphaFoldDB" id="A0AAV2VTJ8"/>